<keyword evidence="4" id="KW-0862">Zinc</keyword>
<dbReference type="GO" id="GO:0008270">
    <property type="term" value="F:zinc ion binding"/>
    <property type="evidence" value="ECO:0007669"/>
    <property type="project" value="UniProtKB-KW"/>
</dbReference>
<proteinExistence type="predicted"/>
<evidence type="ECO:0000256" key="3">
    <source>
        <dbReference type="ARBA" id="ARBA00022839"/>
    </source>
</evidence>
<dbReference type="OrthoDB" id="16516at2759"/>
<feature type="compositionally biased region" description="Polar residues" evidence="5">
    <location>
        <begin position="467"/>
        <end position="476"/>
    </location>
</feature>
<feature type="compositionally biased region" description="Low complexity" evidence="5">
    <location>
        <begin position="344"/>
        <end position="362"/>
    </location>
</feature>
<feature type="compositionally biased region" description="Basic and acidic residues" evidence="5">
    <location>
        <begin position="121"/>
        <end position="131"/>
    </location>
</feature>
<dbReference type="GeneID" id="81461615"/>
<dbReference type="SUPFAM" id="SSF53098">
    <property type="entry name" value="Ribonuclease H-like"/>
    <property type="match status" value="1"/>
</dbReference>
<dbReference type="InterPro" id="IPR013520">
    <property type="entry name" value="Ribonucl_H"/>
</dbReference>
<dbReference type="RefSeq" id="XP_056578682.1">
    <property type="nucleotide sequence ID" value="XM_056722432.1"/>
</dbReference>
<sequence>MARKTPKKRGTTRQPVKRPEYPCPVCIDRTFKTEQGFNDHVKFVHNIFSCPKCDELFAAEDDLIRHRNGARHGKPAFGGKVKSAFSASVSETEYTSSMQMPMRVHQQSSQARPSIGQNREPPTDARFDAPAKARGQSPAQGHQQSADQVRQTHGQVVQPQTHVLSPQPHISRSQANIVESQPYLHPSGYQVFRHQFPAQGHQQSADQVHQTHGQVAHSPAQVLSPQTHVFRSQVNVDESQPYLDPSEYQVFPVPTPVSDRQTQLSQIQAEIRSEIEHAAAHAHRTQARMSPPPVQVFQTPSEVYERRPRVYHAPAQGYRGFAQGSQPQLHSHYSSTQGPQSFERASVSSGRSSQASGRASQSLRHNTQAPPQYPHLPAHHSRPPVQNSESREEDSHFHMQHSQIQIQIQNLQSPLSTTPLQHSQSQMHHSQNEMQVRQPPAQTSSTPLQDPAQAEQLPSPPTHLSAKHTTTAEANDTVTPAATATNTTSSSMQPEPSTQSLSLIYDGSRHRWTNLDPLEQTLLHKYVLGRCHPVQRLRHQGYHIPQNTDTTTCLNKGEPHQTHNFACGSMRLKAIVINCETINTTKSTAELAFIVAIDFLTGEVLINSYVAPTATVTNWMTPVSGITQEKMDAAVFEGKAFRSNRDARNALNGFLDRDTVLIGHALHHDLRTLGLSHGRIVDTALVTAEAVFPNFSSKSVLPRIWQLGQLAREMLDLQIQKRGEGRSSLENALAIREVLIWCLRSPECLRAWAEKTRSQNEHIRQQRKRDAANAAK</sequence>
<dbReference type="GO" id="GO:0005634">
    <property type="term" value="C:nucleus"/>
    <property type="evidence" value="ECO:0007669"/>
    <property type="project" value="TreeGrafter"/>
</dbReference>
<feature type="compositionally biased region" description="Polar residues" evidence="5">
    <location>
        <begin position="432"/>
        <end position="448"/>
    </location>
</feature>
<dbReference type="InterPro" id="IPR013087">
    <property type="entry name" value="Znf_C2H2_type"/>
</dbReference>
<evidence type="ECO:0000313" key="7">
    <source>
        <dbReference type="EMBL" id="KAJ5372696.1"/>
    </source>
</evidence>
<dbReference type="Gene3D" id="3.30.420.10">
    <property type="entry name" value="Ribonuclease H-like superfamily/Ribonuclease H"/>
    <property type="match status" value="1"/>
</dbReference>
<dbReference type="AlphaFoldDB" id="A0A9W9S5Y7"/>
<dbReference type="InterPro" id="IPR047021">
    <property type="entry name" value="REXO1/3/4-like"/>
</dbReference>
<dbReference type="GO" id="GO:0004527">
    <property type="term" value="F:exonuclease activity"/>
    <property type="evidence" value="ECO:0007669"/>
    <property type="project" value="UniProtKB-KW"/>
</dbReference>
<keyword evidence="8" id="KW-1185">Reference proteome</keyword>
<evidence type="ECO:0000256" key="1">
    <source>
        <dbReference type="ARBA" id="ARBA00022722"/>
    </source>
</evidence>
<comment type="caution">
    <text evidence="7">The sequence shown here is derived from an EMBL/GenBank/DDBJ whole genome shotgun (WGS) entry which is preliminary data.</text>
</comment>
<dbReference type="PROSITE" id="PS50157">
    <property type="entry name" value="ZINC_FINGER_C2H2_2"/>
    <property type="match status" value="1"/>
</dbReference>
<feature type="region of interest" description="Disordered" evidence="5">
    <location>
        <begin position="94"/>
        <end position="154"/>
    </location>
</feature>
<keyword evidence="4" id="KW-0863">Zinc-finger</keyword>
<keyword evidence="4" id="KW-0479">Metal-binding</keyword>
<dbReference type="GO" id="GO:0000027">
    <property type="term" value="P:ribosomal large subunit assembly"/>
    <property type="evidence" value="ECO:0007669"/>
    <property type="project" value="TreeGrafter"/>
</dbReference>
<feature type="domain" description="C2H2-type" evidence="6">
    <location>
        <begin position="48"/>
        <end position="72"/>
    </location>
</feature>
<dbReference type="GO" id="GO:0003676">
    <property type="term" value="F:nucleic acid binding"/>
    <property type="evidence" value="ECO:0007669"/>
    <property type="project" value="InterPro"/>
</dbReference>
<evidence type="ECO:0000256" key="2">
    <source>
        <dbReference type="ARBA" id="ARBA00022801"/>
    </source>
</evidence>
<reference evidence="7" key="1">
    <citation type="submission" date="2022-12" db="EMBL/GenBank/DDBJ databases">
        <authorList>
            <person name="Petersen C."/>
        </authorList>
    </citation>
    <scope>NUCLEOTIDE SEQUENCE</scope>
    <source>
        <strain evidence="7">IBT 3081</strain>
    </source>
</reference>
<dbReference type="SMART" id="SM00479">
    <property type="entry name" value="EXOIII"/>
    <property type="match status" value="1"/>
</dbReference>
<feature type="compositionally biased region" description="Low complexity" evidence="5">
    <location>
        <begin position="400"/>
        <end position="413"/>
    </location>
</feature>
<dbReference type="EMBL" id="JAPZBT010000002">
    <property type="protein sequence ID" value="KAJ5372696.1"/>
    <property type="molecule type" value="Genomic_DNA"/>
</dbReference>
<keyword evidence="2" id="KW-0378">Hydrolase</keyword>
<dbReference type="PANTHER" id="PTHR12801">
    <property type="entry name" value="RNA EXONUCLEASE REXO1 / RECO3 FAMILY MEMBER-RELATED"/>
    <property type="match status" value="1"/>
</dbReference>
<name>A0A9W9S5Y7_9EURO</name>
<feature type="compositionally biased region" description="Polar residues" evidence="5">
    <location>
        <begin position="137"/>
        <end position="154"/>
    </location>
</feature>
<accession>A0A9W9S5Y7</accession>
<dbReference type="CDD" id="cd06137">
    <property type="entry name" value="DEDDh_RNase"/>
    <property type="match status" value="1"/>
</dbReference>
<evidence type="ECO:0000256" key="4">
    <source>
        <dbReference type="PROSITE-ProRule" id="PRU00042"/>
    </source>
</evidence>
<feature type="compositionally biased region" description="Polar residues" evidence="5">
    <location>
        <begin position="323"/>
        <end position="340"/>
    </location>
</feature>
<feature type="compositionally biased region" description="Polar residues" evidence="5">
    <location>
        <begin position="94"/>
        <end position="117"/>
    </location>
</feature>
<dbReference type="PROSITE" id="PS00028">
    <property type="entry name" value="ZINC_FINGER_C2H2_1"/>
    <property type="match status" value="1"/>
</dbReference>
<dbReference type="PANTHER" id="PTHR12801:SF114">
    <property type="entry name" value="EXONUCLEASE, PUTATIVE (AFU_ORTHOLOGUE AFUA_7G00870)-RELATED"/>
    <property type="match status" value="1"/>
</dbReference>
<evidence type="ECO:0000256" key="5">
    <source>
        <dbReference type="SAM" id="MobiDB-lite"/>
    </source>
</evidence>
<feature type="region of interest" description="Disordered" evidence="5">
    <location>
        <begin position="319"/>
        <end position="499"/>
    </location>
</feature>
<dbReference type="InterPro" id="IPR036397">
    <property type="entry name" value="RNaseH_sf"/>
</dbReference>
<dbReference type="SMART" id="SM00355">
    <property type="entry name" value="ZnF_C2H2"/>
    <property type="match status" value="2"/>
</dbReference>
<feature type="compositionally biased region" description="Low complexity" evidence="5">
    <location>
        <begin position="477"/>
        <end position="491"/>
    </location>
</feature>
<evidence type="ECO:0000259" key="6">
    <source>
        <dbReference type="PROSITE" id="PS50157"/>
    </source>
</evidence>
<organism evidence="7 8">
    <name type="scientific">Penicillium concentricum</name>
    <dbReference type="NCBI Taxonomy" id="293559"/>
    <lineage>
        <taxon>Eukaryota</taxon>
        <taxon>Fungi</taxon>
        <taxon>Dikarya</taxon>
        <taxon>Ascomycota</taxon>
        <taxon>Pezizomycotina</taxon>
        <taxon>Eurotiomycetes</taxon>
        <taxon>Eurotiomycetidae</taxon>
        <taxon>Eurotiales</taxon>
        <taxon>Aspergillaceae</taxon>
        <taxon>Penicillium</taxon>
    </lineage>
</organism>
<evidence type="ECO:0000313" key="8">
    <source>
        <dbReference type="Proteomes" id="UP001147752"/>
    </source>
</evidence>
<dbReference type="Proteomes" id="UP001147752">
    <property type="component" value="Unassembled WGS sequence"/>
</dbReference>
<keyword evidence="1" id="KW-0540">Nuclease</keyword>
<reference evidence="7" key="2">
    <citation type="journal article" date="2023" name="IMA Fungus">
        <title>Comparative genomic study of the Penicillium genus elucidates a diverse pangenome and 15 lateral gene transfer events.</title>
        <authorList>
            <person name="Petersen C."/>
            <person name="Sorensen T."/>
            <person name="Nielsen M.R."/>
            <person name="Sondergaard T.E."/>
            <person name="Sorensen J.L."/>
            <person name="Fitzpatrick D.A."/>
            <person name="Frisvad J.C."/>
            <person name="Nielsen K.L."/>
        </authorList>
    </citation>
    <scope>NUCLEOTIDE SEQUENCE</scope>
    <source>
        <strain evidence="7">IBT 3081</strain>
    </source>
</reference>
<keyword evidence="3 7" id="KW-0269">Exonuclease</keyword>
<dbReference type="GO" id="GO:0006364">
    <property type="term" value="P:rRNA processing"/>
    <property type="evidence" value="ECO:0007669"/>
    <property type="project" value="TreeGrafter"/>
</dbReference>
<dbReference type="InterPro" id="IPR012337">
    <property type="entry name" value="RNaseH-like_sf"/>
</dbReference>
<dbReference type="Gene3D" id="3.30.160.60">
    <property type="entry name" value="Classic Zinc Finger"/>
    <property type="match status" value="1"/>
</dbReference>
<gene>
    <name evidence="7" type="ORF">N7517_004702</name>
</gene>
<protein>
    <submittedName>
        <fullName evidence="7">Exonuclease RNase T/DNA polymerase III</fullName>
    </submittedName>
</protein>